<dbReference type="AlphaFoldDB" id="A0A6A5UP32"/>
<reference evidence="2" key="1">
    <citation type="journal article" date="2020" name="Stud. Mycol.">
        <title>101 Dothideomycetes genomes: a test case for predicting lifestyles and emergence of pathogens.</title>
        <authorList>
            <person name="Haridas S."/>
            <person name="Albert R."/>
            <person name="Binder M."/>
            <person name="Bloem J."/>
            <person name="Labutti K."/>
            <person name="Salamov A."/>
            <person name="Andreopoulos B."/>
            <person name="Baker S."/>
            <person name="Barry K."/>
            <person name="Bills G."/>
            <person name="Bluhm B."/>
            <person name="Cannon C."/>
            <person name="Castanera R."/>
            <person name="Culley D."/>
            <person name="Daum C."/>
            <person name="Ezra D."/>
            <person name="Gonzalez J."/>
            <person name="Henrissat B."/>
            <person name="Kuo A."/>
            <person name="Liang C."/>
            <person name="Lipzen A."/>
            <person name="Lutzoni F."/>
            <person name="Magnuson J."/>
            <person name="Mondo S."/>
            <person name="Nolan M."/>
            <person name="Ohm R."/>
            <person name="Pangilinan J."/>
            <person name="Park H.-J."/>
            <person name="Ramirez L."/>
            <person name="Alfaro M."/>
            <person name="Sun H."/>
            <person name="Tritt A."/>
            <person name="Yoshinaga Y."/>
            <person name="Zwiers L.-H."/>
            <person name="Turgeon B."/>
            <person name="Goodwin S."/>
            <person name="Spatafora J."/>
            <person name="Crous P."/>
            <person name="Grigoriev I."/>
        </authorList>
    </citation>
    <scope>NUCLEOTIDE SEQUENCE</scope>
    <source>
        <strain evidence="2">CBS 107.79</strain>
    </source>
</reference>
<organism evidence="2 3">
    <name type="scientific">Bimuria novae-zelandiae CBS 107.79</name>
    <dbReference type="NCBI Taxonomy" id="1447943"/>
    <lineage>
        <taxon>Eukaryota</taxon>
        <taxon>Fungi</taxon>
        <taxon>Dikarya</taxon>
        <taxon>Ascomycota</taxon>
        <taxon>Pezizomycotina</taxon>
        <taxon>Dothideomycetes</taxon>
        <taxon>Pleosporomycetidae</taxon>
        <taxon>Pleosporales</taxon>
        <taxon>Massarineae</taxon>
        <taxon>Didymosphaeriaceae</taxon>
        <taxon>Bimuria</taxon>
    </lineage>
</organism>
<sequence length="316" mass="36522">MADDANDEFIAGSDLEEENLPERKVLGELEHRPRLRDEDARPDRPPDDDDDFLAAVDEEDPLDYYNAYENGRLREWEARRPIWAREGYPGPRDYDATVFKNILENETLQKYVKEVQVYTCETHCDHHPKRAFELYGDGWPPPMHSPVYYECIGQLGEIPNLHSVNVHFDRHVGDDGDVFQQGEFQEEFHEDLLPKILHSLNSATNDIAFRNYHSIPREYELPELLDKVAKATSLRLSVAHEETHPGAGSTYRVGNIHPFWETFPARFLQPASSTLKTLVLYSDLPLGWFPKLDLRDVHLPHLASLTLTTSSTRTFR</sequence>
<feature type="compositionally biased region" description="Basic and acidic residues" evidence="1">
    <location>
        <begin position="20"/>
        <end position="45"/>
    </location>
</feature>
<gene>
    <name evidence="2" type="ORF">BU23DRAFT_324829</name>
</gene>
<dbReference type="EMBL" id="ML976745">
    <property type="protein sequence ID" value="KAF1966478.1"/>
    <property type="molecule type" value="Genomic_DNA"/>
</dbReference>
<dbReference type="OrthoDB" id="3140657at2759"/>
<keyword evidence="3" id="KW-1185">Reference proteome</keyword>
<accession>A0A6A5UP32</accession>
<dbReference type="Proteomes" id="UP000800036">
    <property type="component" value="Unassembled WGS sequence"/>
</dbReference>
<evidence type="ECO:0000313" key="2">
    <source>
        <dbReference type="EMBL" id="KAF1966478.1"/>
    </source>
</evidence>
<dbReference type="PANTHER" id="PTHR42057">
    <property type="entry name" value="F-BOX DOMAIN PROTEIN (AFU_ORTHOLOGUE AFUA_4G00200)"/>
    <property type="match status" value="1"/>
</dbReference>
<evidence type="ECO:0000256" key="1">
    <source>
        <dbReference type="SAM" id="MobiDB-lite"/>
    </source>
</evidence>
<evidence type="ECO:0000313" key="3">
    <source>
        <dbReference type="Proteomes" id="UP000800036"/>
    </source>
</evidence>
<name>A0A6A5UP32_9PLEO</name>
<protein>
    <submittedName>
        <fullName evidence="2">Uncharacterized protein</fullName>
    </submittedName>
</protein>
<dbReference type="PANTHER" id="PTHR42057:SF2">
    <property type="entry name" value="F-BOX DOMAIN PROTEIN (AFU_ORTHOLOGUE AFUA_4G00200)-RELATED"/>
    <property type="match status" value="1"/>
</dbReference>
<feature type="region of interest" description="Disordered" evidence="1">
    <location>
        <begin position="1"/>
        <end position="52"/>
    </location>
</feature>
<proteinExistence type="predicted"/>